<comment type="pathway">
    <text evidence="3">Lipid metabolism.</text>
</comment>
<dbReference type="Pfam" id="PF02880">
    <property type="entry name" value="PGM_PMM_III"/>
    <property type="match status" value="1"/>
</dbReference>
<evidence type="ECO:0000313" key="19">
    <source>
        <dbReference type="Proteomes" id="UP000701680"/>
    </source>
</evidence>
<dbReference type="GO" id="GO:0005975">
    <property type="term" value="P:carbohydrate metabolic process"/>
    <property type="evidence" value="ECO:0007669"/>
    <property type="project" value="InterPro"/>
</dbReference>
<evidence type="ECO:0000256" key="3">
    <source>
        <dbReference type="ARBA" id="ARBA00005189"/>
    </source>
</evidence>
<dbReference type="InterPro" id="IPR005845">
    <property type="entry name" value="A-D-PHexomutase_a/b/a-II"/>
</dbReference>
<accession>A0A850HNH5</accession>
<dbReference type="InterPro" id="IPR005844">
    <property type="entry name" value="A-D-PHexomutase_a/b/a-I"/>
</dbReference>
<evidence type="ECO:0000256" key="12">
    <source>
        <dbReference type="RuleBase" id="RU004326"/>
    </source>
</evidence>
<evidence type="ECO:0000256" key="9">
    <source>
        <dbReference type="ARBA" id="ARBA00039995"/>
    </source>
</evidence>
<organism evidence="17 18">
    <name type="scientific">Dorea phocaeensis</name>
    <dbReference type="NCBI Taxonomy" id="2040291"/>
    <lineage>
        <taxon>Bacteria</taxon>
        <taxon>Bacillati</taxon>
        <taxon>Bacillota</taxon>
        <taxon>Clostridia</taxon>
        <taxon>Lachnospirales</taxon>
        <taxon>Lachnospiraceae</taxon>
        <taxon>Dorea</taxon>
    </lineage>
</organism>
<evidence type="ECO:0000313" key="16">
    <source>
        <dbReference type="EMBL" id="NSK15324.1"/>
    </source>
</evidence>
<dbReference type="Gene3D" id="3.30.310.50">
    <property type="entry name" value="Alpha-D-phosphohexomutase, C-terminal domain"/>
    <property type="match status" value="1"/>
</dbReference>
<evidence type="ECO:0000256" key="1">
    <source>
        <dbReference type="ARBA" id="ARBA00001946"/>
    </source>
</evidence>
<evidence type="ECO:0000256" key="2">
    <source>
        <dbReference type="ARBA" id="ARBA00005164"/>
    </source>
</evidence>
<keyword evidence="8" id="KW-0413">Isomerase</keyword>
<dbReference type="Proteomes" id="UP000701680">
    <property type="component" value="Unassembled WGS sequence"/>
</dbReference>
<reference evidence="18 19" key="1">
    <citation type="journal article" date="2020" name="Cell Host Microbe">
        <title>Functional and Genomic Variation between Human-Derived Isolates of Lachnospiraceae Reveals Inter- and Intra-Species Diversity.</title>
        <authorList>
            <person name="Sorbara M.T."/>
            <person name="Littmann E.R."/>
            <person name="Fontana E."/>
            <person name="Moody T.U."/>
            <person name="Kohout C.E."/>
            <person name="Gjonbalaj M."/>
            <person name="Eaton V."/>
            <person name="Seok R."/>
            <person name="Leiner I.M."/>
            <person name="Pamer E.G."/>
        </authorList>
    </citation>
    <scope>NUCLEOTIDE SEQUENCE [LARGE SCALE GENOMIC DNA]</scope>
    <source>
        <strain evidence="17 18">MSK.17.11</strain>
        <strain evidence="16 19">MSK.17.38</strain>
    </source>
</reference>
<dbReference type="AlphaFoldDB" id="A0A850HNH5"/>
<evidence type="ECO:0000259" key="13">
    <source>
        <dbReference type="Pfam" id="PF02878"/>
    </source>
</evidence>
<evidence type="ECO:0000256" key="7">
    <source>
        <dbReference type="ARBA" id="ARBA00022842"/>
    </source>
</evidence>
<evidence type="ECO:0000259" key="14">
    <source>
        <dbReference type="Pfam" id="PF02879"/>
    </source>
</evidence>
<gene>
    <name evidence="17" type="ORF">G5A66_10705</name>
    <name evidence="16" type="ORF">G5A75_10730</name>
</gene>
<evidence type="ECO:0000256" key="6">
    <source>
        <dbReference type="ARBA" id="ARBA00022723"/>
    </source>
</evidence>
<dbReference type="PROSITE" id="PS00710">
    <property type="entry name" value="PGM_PMM"/>
    <property type="match status" value="1"/>
</dbReference>
<evidence type="ECO:0000256" key="11">
    <source>
        <dbReference type="ARBA" id="ARBA00041467"/>
    </source>
</evidence>
<dbReference type="Pfam" id="PF02878">
    <property type="entry name" value="PGM_PMM_I"/>
    <property type="match status" value="1"/>
</dbReference>
<evidence type="ECO:0000313" key="18">
    <source>
        <dbReference type="Proteomes" id="UP000528555"/>
    </source>
</evidence>
<dbReference type="EMBL" id="JAAIUO010000008">
    <property type="protein sequence ID" value="NSK15324.1"/>
    <property type="molecule type" value="Genomic_DNA"/>
</dbReference>
<proteinExistence type="inferred from homology"/>
<keyword evidence="7 12" id="KW-0460">Magnesium</keyword>
<feature type="domain" description="Alpha-D-phosphohexomutase alpha/beta/alpha" evidence="14">
    <location>
        <begin position="208"/>
        <end position="312"/>
    </location>
</feature>
<dbReference type="SUPFAM" id="SSF53738">
    <property type="entry name" value="Phosphoglucomutase, first 3 domains"/>
    <property type="match status" value="3"/>
</dbReference>
<keyword evidence="5" id="KW-0597">Phosphoprotein</keyword>
<dbReference type="PRINTS" id="PR00509">
    <property type="entry name" value="PGMPMM"/>
</dbReference>
<dbReference type="EMBL" id="JAAITX010000008">
    <property type="protein sequence ID" value="NVH59097.1"/>
    <property type="molecule type" value="Genomic_DNA"/>
</dbReference>
<evidence type="ECO:0000256" key="5">
    <source>
        <dbReference type="ARBA" id="ARBA00022553"/>
    </source>
</evidence>
<evidence type="ECO:0000256" key="4">
    <source>
        <dbReference type="ARBA" id="ARBA00010231"/>
    </source>
</evidence>
<dbReference type="GO" id="GO:0000287">
    <property type="term" value="F:magnesium ion binding"/>
    <property type="evidence" value="ECO:0007669"/>
    <property type="project" value="InterPro"/>
</dbReference>
<dbReference type="Proteomes" id="UP000528555">
    <property type="component" value="Unassembled WGS sequence"/>
</dbReference>
<dbReference type="PANTHER" id="PTHR45745:SF1">
    <property type="entry name" value="PHOSPHOGLUCOMUTASE 2B-RELATED"/>
    <property type="match status" value="1"/>
</dbReference>
<dbReference type="InterPro" id="IPR005841">
    <property type="entry name" value="Alpha-D-phosphohexomutase_SF"/>
</dbReference>
<evidence type="ECO:0000256" key="8">
    <source>
        <dbReference type="ARBA" id="ARBA00023235"/>
    </source>
</evidence>
<sequence>MEYRERYEEWLNNPYFDEAIKKELQGIAEDDKEIKERFYKDLEFGTAGLRGIIGAGTNRMNLYTVRKATQGLANYIIKKEEQAKGVAIAYDSRRMSPEFADEAALCLTANGIKAYVFESLRPTPELSYAVRRLGCIAGINITASHNPPEYNGYKVYWEDGAQITPPHDKGIMDEVKAVTDYSTVKTMGLEEAKDKGLYEVIGEDVDDGYIAELKKQVIHQDAIDAVGKDLKIVYSPLHGTGNIPARRILKELGFENVYVVKEQELPDGEFPTVSYPNPEAKEAFELGLKLAEEVDADLVLATDPDADRLGVYVKDNASGEYRELTGNMSGCLLADYEIGQRKALKGLPDDGYLIKTIVTSNLADAIAKGYGVGLIEVLTGFKFIGQQILGFETTGKGTYLFGFEESYGCLIGTHARDKDAIVATMALCEAAAYYKTQGKTLWDAMVDLYERFGYYKDGIQAITLKGIEGLQKIQEILETLRKNPPAEVGGYKVLKARDYQADTIKDIETGEVTGTGLPSSNVLYYDLTDDAWLCVRPSGTEPKVKFYYGVKGESLADADAKSEALGKEVLEMIDAMM</sequence>
<comment type="cofactor">
    <cofactor evidence="1">
        <name>Mg(2+)</name>
        <dbReference type="ChEBI" id="CHEBI:18420"/>
    </cofactor>
</comment>
<dbReference type="InterPro" id="IPR016066">
    <property type="entry name" value="A-D-PHexomutase_CS"/>
</dbReference>
<evidence type="ECO:0000259" key="15">
    <source>
        <dbReference type="Pfam" id="PF02880"/>
    </source>
</evidence>
<evidence type="ECO:0000256" key="10">
    <source>
        <dbReference type="ARBA" id="ARBA00041398"/>
    </source>
</evidence>
<dbReference type="Gene3D" id="3.40.120.10">
    <property type="entry name" value="Alpha-D-Glucose-1,6-Bisphosphate, subunit A, domain 3"/>
    <property type="match status" value="3"/>
</dbReference>
<feature type="domain" description="Alpha-D-phosphohexomutase alpha/beta/alpha" evidence="13">
    <location>
        <begin position="43"/>
        <end position="180"/>
    </location>
</feature>
<protein>
    <recommendedName>
        <fullName evidence="9">Phosphoglucomutase</fullName>
    </recommendedName>
    <alternativeName>
        <fullName evidence="11">Alpha-phosphoglucomutase</fullName>
    </alternativeName>
    <alternativeName>
        <fullName evidence="10">Glucose phosphomutase</fullName>
    </alternativeName>
</protein>
<dbReference type="CDD" id="cd05799">
    <property type="entry name" value="PGM2"/>
    <property type="match status" value="1"/>
</dbReference>
<reference evidence="17" key="2">
    <citation type="submission" date="2020-02" db="EMBL/GenBank/DDBJ databases">
        <authorList>
            <person name="Littmann E."/>
            <person name="Sorbara M."/>
        </authorList>
    </citation>
    <scope>NUCLEOTIDE SEQUENCE</scope>
    <source>
        <strain evidence="17">MSK.17.11</strain>
        <strain evidence="16">MSK.17.38</strain>
    </source>
</reference>
<dbReference type="GO" id="GO:0008973">
    <property type="term" value="F:phosphopentomutase activity"/>
    <property type="evidence" value="ECO:0007669"/>
    <property type="project" value="TreeGrafter"/>
</dbReference>
<name>A0A850HNH5_9FIRM</name>
<dbReference type="SUPFAM" id="SSF55957">
    <property type="entry name" value="Phosphoglucomutase, C-terminal domain"/>
    <property type="match status" value="1"/>
</dbReference>
<dbReference type="InterPro" id="IPR005846">
    <property type="entry name" value="A-D-PHexomutase_a/b/a-III"/>
</dbReference>
<comment type="pathway">
    <text evidence="2">Glycolipid metabolism; diglucosyl-diacylglycerol biosynthesis.</text>
</comment>
<keyword evidence="18" id="KW-1185">Reference proteome</keyword>
<evidence type="ECO:0000313" key="17">
    <source>
        <dbReference type="EMBL" id="NVH59097.1"/>
    </source>
</evidence>
<feature type="domain" description="Alpha-D-phosphohexomutase alpha/beta/alpha" evidence="15">
    <location>
        <begin position="326"/>
        <end position="451"/>
    </location>
</feature>
<dbReference type="RefSeq" id="WP_173815016.1">
    <property type="nucleotide sequence ID" value="NZ_JAAITX010000008.1"/>
</dbReference>
<dbReference type="InterPro" id="IPR016055">
    <property type="entry name" value="A-D-PHexomutase_a/b/a-I/II/III"/>
</dbReference>
<comment type="similarity">
    <text evidence="4 12">Belongs to the phosphohexose mutase family.</text>
</comment>
<comment type="caution">
    <text evidence="17">The sequence shown here is derived from an EMBL/GenBank/DDBJ whole genome shotgun (WGS) entry which is preliminary data.</text>
</comment>
<keyword evidence="6 12" id="KW-0479">Metal-binding</keyword>
<dbReference type="PANTHER" id="PTHR45745">
    <property type="entry name" value="PHOSPHOMANNOMUTASE 45A"/>
    <property type="match status" value="1"/>
</dbReference>
<dbReference type="Pfam" id="PF02879">
    <property type="entry name" value="PGM_PMM_II"/>
    <property type="match status" value="1"/>
</dbReference>
<dbReference type="InterPro" id="IPR036900">
    <property type="entry name" value="A-D-PHexomutase_C_sf"/>
</dbReference>
<dbReference type="GO" id="GO:0006166">
    <property type="term" value="P:purine ribonucleoside salvage"/>
    <property type="evidence" value="ECO:0007669"/>
    <property type="project" value="TreeGrafter"/>
</dbReference>